<name>A0ABU6X409_9FABA</name>
<dbReference type="EMBL" id="JASCZI010211461">
    <property type="protein sequence ID" value="MED6192024.1"/>
    <property type="molecule type" value="Genomic_DNA"/>
</dbReference>
<sequence length="331" mass="38039">MELNRETDENGKPLIVIGENFSWVKGEVREMSSLFIDQESVDELGVPSTWVREGSDVKLRFLPCSGEDRVFHRGEGWEFFFIYTTVFLDIRVRFPFTEFECGVLSQLKCALTQIYPNAWAFIKGFEILMEYLGTKPLLEAEGVRKGGIVTLNSVQEKTLFGLYRQSYKDFKQMYIKWYSEPVQILGMAKVSEEKTTTGGLKNFFKTRAERGHSAPNVIKIEERVVVNQPAEKKKVPSMKRRRAEEGGSGKKVIELTSSWCCGKEISLEEVKGITEKQKRLHGYVGEEDLTSIWSEHFPISVVLKDKVTRVSIHKRQSIKTRSVINKLIYAR</sequence>
<gene>
    <name evidence="1" type="ORF">PIB30_006168</name>
</gene>
<evidence type="ECO:0000313" key="2">
    <source>
        <dbReference type="Proteomes" id="UP001341840"/>
    </source>
</evidence>
<proteinExistence type="predicted"/>
<reference evidence="1 2" key="1">
    <citation type="journal article" date="2023" name="Plants (Basel)">
        <title>Bridging the Gap: Combining Genomics and Transcriptomics Approaches to Understand Stylosanthes scabra, an Orphan Legume from the Brazilian Caatinga.</title>
        <authorList>
            <person name="Ferreira-Neto J.R.C."/>
            <person name="da Silva M.D."/>
            <person name="Binneck E."/>
            <person name="de Melo N.F."/>
            <person name="da Silva R.H."/>
            <person name="de Melo A.L.T.M."/>
            <person name="Pandolfi V."/>
            <person name="Bustamante F.O."/>
            <person name="Brasileiro-Vidal A.C."/>
            <person name="Benko-Iseppon A.M."/>
        </authorList>
    </citation>
    <scope>NUCLEOTIDE SEQUENCE [LARGE SCALE GENOMIC DNA]</scope>
    <source>
        <tissue evidence="1">Leaves</tissue>
    </source>
</reference>
<protein>
    <submittedName>
        <fullName evidence="1">Uncharacterized protein</fullName>
    </submittedName>
</protein>
<evidence type="ECO:0000313" key="1">
    <source>
        <dbReference type="EMBL" id="MED6192024.1"/>
    </source>
</evidence>
<accession>A0ABU6X409</accession>
<keyword evidence="2" id="KW-1185">Reference proteome</keyword>
<dbReference type="Proteomes" id="UP001341840">
    <property type="component" value="Unassembled WGS sequence"/>
</dbReference>
<comment type="caution">
    <text evidence="1">The sequence shown here is derived from an EMBL/GenBank/DDBJ whole genome shotgun (WGS) entry which is preliminary data.</text>
</comment>
<organism evidence="1 2">
    <name type="scientific">Stylosanthes scabra</name>
    <dbReference type="NCBI Taxonomy" id="79078"/>
    <lineage>
        <taxon>Eukaryota</taxon>
        <taxon>Viridiplantae</taxon>
        <taxon>Streptophyta</taxon>
        <taxon>Embryophyta</taxon>
        <taxon>Tracheophyta</taxon>
        <taxon>Spermatophyta</taxon>
        <taxon>Magnoliopsida</taxon>
        <taxon>eudicotyledons</taxon>
        <taxon>Gunneridae</taxon>
        <taxon>Pentapetalae</taxon>
        <taxon>rosids</taxon>
        <taxon>fabids</taxon>
        <taxon>Fabales</taxon>
        <taxon>Fabaceae</taxon>
        <taxon>Papilionoideae</taxon>
        <taxon>50 kb inversion clade</taxon>
        <taxon>dalbergioids sensu lato</taxon>
        <taxon>Dalbergieae</taxon>
        <taxon>Pterocarpus clade</taxon>
        <taxon>Stylosanthes</taxon>
    </lineage>
</organism>